<organism evidence="5 6">
    <name type="scientific">Anaerocolumna jejuensis DSM 15929</name>
    <dbReference type="NCBI Taxonomy" id="1121322"/>
    <lineage>
        <taxon>Bacteria</taxon>
        <taxon>Bacillati</taxon>
        <taxon>Bacillota</taxon>
        <taxon>Clostridia</taxon>
        <taxon>Lachnospirales</taxon>
        <taxon>Lachnospiraceae</taxon>
        <taxon>Anaerocolumna</taxon>
    </lineage>
</organism>
<dbReference type="InterPro" id="IPR009057">
    <property type="entry name" value="Homeodomain-like_sf"/>
</dbReference>
<dbReference type="Pfam" id="PF12833">
    <property type="entry name" value="HTH_18"/>
    <property type="match status" value="1"/>
</dbReference>
<keyword evidence="1" id="KW-0805">Transcription regulation</keyword>
<dbReference type="GO" id="GO:0043565">
    <property type="term" value="F:sequence-specific DNA binding"/>
    <property type="evidence" value="ECO:0007669"/>
    <property type="project" value="InterPro"/>
</dbReference>
<evidence type="ECO:0000256" key="1">
    <source>
        <dbReference type="ARBA" id="ARBA00023015"/>
    </source>
</evidence>
<dbReference type="AlphaFoldDB" id="A0A1M6RQQ0"/>
<evidence type="ECO:0000313" key="6">
    <source>
        <dbReference type="Proteomes" id="UP000184386"/>
    </source>
</evidence>
<dbReference type="GO" id="GO:0003700">
    <property type="term" value="F:DNA-binding transcription factor activity"/>
    <property type="evidence" value="ECO:0007669"/>
    <property type="project" value="InterPro"/>
</dbReference>
<gene>
    <name evidence="5" type="ORF">SAMN02745136_02258</name>
</gene>
<dbReference type="PROSITE" id="PS01124">
    <property type="entry name" value="HTH_ARAC_FAMILY_2"/>
    <property type="match status" value="1"/>
</dbReference>
<proteinExistence type="predicted"/>
<sequence length="230" mass="26905">MPLSCFPLVPSFYEDMVTEPSYYFYPNVIEMKLKGLVGAGNLEETEQLLDYIFTENLKKRNLSQSTIIKLFMDMQTGIIRLLQEFKLNIHIHGLFKVNLNNLNPENECDRILEAYRRIIAAIKSTPSDSLLFEDMLHFINENYHDNLLSVSLMAREFHMSESYFSQYFKKYVDQTFSKYLEALRINKACELIKQRDTTIEEIAEKVGYTSSLSFRRAFKKVVGIPPSGYR</sequence>
<dbReference type="STRING" id="1121322.SAMN02745136_02258"/>
<feature type="domain" description="HTH araC/xylS-type" evidence="4">
    <location>
        <begin position="133"/>
        <end position="230"/>
    </location>
</feature>
<dbReference type="InterPro" id="IPR018060">
    <property type="entry name" value="HTH_AraC"/>
</dbReference>
<keyword evidence="6" id="KW-1185">Reference proteome</keyword>
<keyword evidence="3" id="KW-0804">Transcription</keyword>
<keyword evidence="2 5" id="KW-0238">DNA-binding</keyword>
<evidence type="ECO:0000313" key="5">
    <source>
        <dbReference type="EMBL" id="SHK34637.1"/>
    </source>
</evidence>
<dbReference type="SUPFAM" id="SSF46689">
    <property type="entry name" value="Homeodomain-like"/>
    <property type="match status" value="2"/>
</dbReference>
<accession>A0A1M6RQQ0</accession>
<reference evidence="5 6" key="1">
    <citation type="submission" date="2016-11" db="EMBL/GenBank/DDBJ databases">
        <authorList>
            <person name="Jaros S."/>
            <person name="Januszkiewicz K."/>
            <person name="Wedrychowicz H."/>
        </authorList>
    </citation>
    <scope>NUCLEOTIDE SEQUENCE [LARGE SCALE GENOMIC DNA]</scope>
    <source>
        <strain evidence="5 6">DSM 15929</strain>
    </source>
</reference>
<evidence type="ECO:0000256" key="2">
    <source>
        <dbReference type="ARBA" id="ARBA00023125"/>
    </source>
</evidence>
<protein>
    <submittedName>
        <fullName evidence="5">AraC-type DNA-binding protein</fullName>
    </submittedName>
</protein>
<dbReference type="InterPro" id="IPR020449">
    <property type="entry name" value="Tscrpt_reg_AraC-type_HTH"/>
</dbReference>
<dbReference type="InterPro" id="IPR018062">
    <property type="entry name" value="HTH_AraC-typ_CS"/>
</dbReference>
<dbReference type="OrthoDB" id="1877256at2"/>
<dbReference type="SMART" id="SM00342">
    <property type="entry name" value="HTH_ARAC"/>
    <property type="match status" value="1"/>
</dbReference>
<dbReference type="EMBL" id="FRAC01000011">
    <property type="protein sequence ID" value="SHK34637.1"/>
    <property type="molecule type" value="Genomic_DNA"/>
</dbReference>
<evidence type="ECO:0000259" key="4">
    <source>
        <dbReference type="PROSITE" id="PS01124"/>
    </source>
</evidence>
<evidence type="ECO:0000256" key="3">
    <source>
        <dbReference type="ARBA" id="ARBA00023163"/>
    </source>
</evidence>
<dbReference type="PRINTS" id="PR00032">
    <property type="entry name" value="HTHARAC"/>
</dbReference>
<dbReference type="Proteomes" id="UP000184386">
    <property type="component" value="Unassembled WGS sequence"/>
</dbReference>
<dbReference type="Gene3D" id="1.10.10.60">
    <property type="entry name" value="Homeodomain-like"/>
    <property type="match status" value="2"/>
</dbReference>
<dbReference type="PANTHER" id="PTHR43280:SF28">
    <property type="entry name" value="HTH-TYPE TRANSCRIPTIONAL ACTIVATOR RHAS"/>
    <property type="match status" value="1"/>
</dbReference>
<dbReference type="PANTHER" id="PTHR43280">
    <property type="entry name" value="ARAC-FAMILY TRANSCRIPTIONAL REGULATOR"/>
    <property type="match status" value="1"/>
</dbReference>
<dbReference type="PROSITE" id="PS00041">
    <property type="entry name" value="HTH_ARAC_FAMILY_1"/>
    <property type="match status" value="1"/>
</dbReference>
<name>A0A1M6RQQ0_9FIRM</name>